<organism evidence="1 2">
    <name type="scientific">Lottia gigantea</name>
    <name type="common">Giant owl limpet</name>
    <dbReference type="NCBI Taxonomy" id="225164"/>
    <lineage>
        <taxon>Eukaryota</taxon>
        <taxon>Metazoa</taxon>
        <taxon>Spiralia</taxon>
        <taxon>Lophotrochozoa</taxon>
        <taxon>Mollusca</taxon>
        <taxon>Gastropoda</taxon>
        <taxon>Patellogastropoda</taxon>
        <taxon>Lottioidea</taxon>
        <taxon>Lottiidae</taxon>
        <taxon>Lottia</taxon>
    </lineage>
</organism>
<sequence>MESTDSTRYEKLSLNTRPRTLCISHLNVNGWTARNHELREKLITFDNSDIICVNETHLQVHKTIDIKNYRFYPFNRESTHVKAEKPSRILNGFKTVVIDKLMIGILVLSFEHKDTNFKFVLFSAYLLPENSQWDTRFCVLNGRFGHFFSSVSPKEYCSGVWGFKQFPKIEQIQNRAIRYFLGLHRFTPKAALNGDMGWLPPHVKRWLNMLKMWNRIIQYDMTVCLQMCLNMIINVIMETGAQI</sequence>
<protein>
    <recommendedName>
        <fullName evidence="3">Endonuclease/exonuclease/phosphatase domain-containing protein</fullName>
    </recommendedName>
</protein>
<dbReference type="STRING" id="225164.V4C9I8"/>
<dbReference type="KEGG" id="lgi:LOTGIDRAFT_159217"/>
<reference evidence="1 2" key="1">
    <citation type="journal article" date="2013" name="Nature">
        <title>Insights into bilaterian evolution from three spiralian genomes.</title>
        <authorList>
            <person name="Simakov O."/>
            <person name="Marletaz F."/>
            <person name="Cho S.J."/>
            <person name="Edsinger-Gonzales E."/>
            <person name="Havlak P."/>
            <person name="Hellsten U."/>
            <person name="Kuo D.H."/>
            <person name="Larsson T."/>
            <person name="Lv J."/>
            <person name="Arendt D."/>
            <person name="Savage R."/>
            <person name="Osoegawa K."/>
            <person name="de Jong P."/>
            <person name="Grimwood J."/>
            <person name="Chapman J.A."/>
            <person name="Shapiro H."/>
            <person name="Aerts A."/>
            <person name="Otillar R.P."/>
            <person name="Terry A.Y."/>
            <person name="Boore J.L."/>
            <person name="Grigoriev I.V."/>
            <person name="Lindberg D.R."/>
            <person name="Seaver E.C."/>
            <person name="Weisblat D.A."/>
            <person name="Putnam N.H."/>
            <person name="Rokhsar D.S."/>
        </authorList>
    </citation>
    <scope>NUCLEOTIDE SEQUENCE [LARGE SCALE GENOMIC DNA]</scope>
</reference>
<evidence type="ECO:0000313" key="2">
    <source>
        <dbReference type="Proteomes" id="UP000030746"/>
    </source>
</evidence>
<gene>
    <name evidence="1" type="ORF">LOTGIDRAFT_159217</name>
</gene>
<dbReference type="EMBL" id="KB201262">
    <property type="protein sequence ID" value="ESO98409.1"/>
    <property type="molecule type" value="Genomic_DNA"/>
</dbReference>
<dbReference type="HOGENOM" id="CLU_1143666_0_0_1"/>
<evidence type="ECO:0000313" key="1">
    <source>
        <dbReference type="EMBL" id="ESO98409.1"/>
    </source>
</evidence>
<name>V4C9I8_LOTGI</name>
<proteinExistence type="predicted"/>
<dbReference type="OrthoDB" id="6146636at2759"/>
<dbReference type="InterPro" id="IPR036691">
    <property type="entry name" value="Endo/exonu/phosph_ase_sf"/>
</dbReference>
<dbReference type="CTD" id="20237992"/>
<dbReference type="Proteomes" id="UP000030746">
    <property type="component" value="Unassembled WGS sequence"/>
</dbReference>
<dbReference type="Gene3D" id="3.60.10.10">
    <property type="entry name" value="Endonuclease/exonuclease/phosphatase"/>
    <property type="match status" value="1"/>
</dbReference>
<keyword evidence="2" id="KW-1185">Reference proteome</keyword>
<accession>V4C9I8</accession>
<dbReference type="SUPFAM" id="SSF56219">
    <property type="entry name" value="DNase I-like"/>
    <property type="match status" value="1"/>
</dbReference>
<dbReference type="RefSeq" id="XP_009051098.1">
    <property type="nucleotide sequence ID" value="XM_009052850.1"/>
</dbReference>
<dbReference type="AlphaFoldDB" id="V4C9I8"/>
<dbReference type="GeneID" id="20237992"/>
<evidence type="ECO:0008006" key="3">
    <source>
        <dbReference type="Google" id="ProtNLM"/>
    </source>
</evidence>